<dbReference type="RefSeq" id="WP_328857441.1">
    <property type="nucleotide sequence ID" value="NZ_CP108021.1"/>
</dbReference>
<evidence type="ECO:0000313" key="1">
    <source>
        <dbReference type="EMBL" id="WUM20021.1"/>
    </source>
</evidence>
<evidence type="ECO:0000313" key="2">
    <source>
        <dbReference type="Proteomes" id="UP001432128"/>
    </source>
</evidence>
<reference evidence="1 2" key="1">
    <citation type="submission" date="2022-10" db="EMBL/GenBank/DDBJ databases">
        <title>The complete genomes of actinobacterial strains from the NBC collection.</title>
        <authorList>
            <person name="Joergensen T.S."/>
            <person name="Alvarez Arevalo M."/>
            <person name="Sterndorff E.B."/>
            <person name="Faurdal D."/>
            <person name="Vuksanovic O."/>
            <person name="Mourched A.-S."/>
            <person name="Charusanti P."/>
            <person name="Shaw S."/>
            <person name="Blin K."/>
            <person name="Weber T."/>
        </authorList>
    </citation>
    <scope>NUCLEOTIDE SEQUENCE [LARGE SCALE GENOMIC DNA]</scope>
    <source>
        <strain evidence="1 2">NBC_00319</strain>
    </source>
</reference>
<keyword evidence="2" id="KW-1185">Reference proteome</keyword>
<gene>
    <name evidence="1" type="ORF">OG579_20415</name>
</gene>
<dbReference type="EMBL" id="CP108021">
    <property type="protein sequence ID" value="WUM20021.1"/>
    <property type="molecule type" value="Genomic_DNA"/>
</dbReference>
<dbReference type="Proteomes" id="UP001432128">
    <property type="component" value="Chromosome"/>
</dbReference>
<proteinExistence type="predicted"/>
<organism evidence="1 2">
    <name type="scientific">Williamsia herbipolensis</name>
    <dbReference type="NCBI Taxonomy" id="1603258"/>
    <lineage>
        <taxon>Bacteria</taxon>
        <taxon>Bacillati</taxon>
        <taxon>Actinomycetota</taxon>
        <taxon>Actinomycetes</taxon>
        <taxon>Mycobacteriales</taxon>
        <taxon>Nocardiaceae</taxon>
        <taxon>Williamsia</taxon>
    </lineage>
</organism>
<name>A0AAU4K1S2_9NOCA</name>
<dbReference type="AlphaFoldDB" id="A0AAU4K1S2"/>
<protein>
    <submittedName>
        <fullName evidence="1">Uncharacterized protein</fullName>
    </submittedName>
</protein>
<dbReference type="KEGG" id="whr:OG579_20415"/>
<accession>A0AAU4K1S2</accession>
<sequence length="234" mass="25888">MTAATDPERFGWRFYLISNTYGQLMTPWANQDELVDFNMSDPIFSNPKPVVTATCTGGHPVPSPFCTCGIHYCPGAEPFFQALNGGFLNKTVDRELVAVAFGVAGGGVMFDPKNGDWGGIRPRRASSFHVLGLMLPETSSWQEAFENRYNIPVIRGVDLEAAKTLERTALTTLFMTTTDEELDILMDDHTTTEVLAAYMREQSVIVKDLLDMMTTHHAGMLDLESRLKALEGAE</sequence>